<dbReference type="GO" id="GO:0007165">
    <property type="term" value="P:signal transduction"/>
    <property type="evidence" value="ECO:0007669"/>
    <property type="project" value="InterPro"/>
</dbReference>
<dbReference type="VEuPathDB" id="PiroplasmaDB:TOT_010000078"/>
<dbReference type="InterPro" id="IPR016024">
    <property type="entry name" value="ARM-type_fold"/>
</dbReference>
<evidence type="ECO:0000256" key="1">
    <source>
        <dbReference type="SAM" id="MobiDB-lite"/>
    </source>
</evidence>
<dbReference type="RefSeq" id="XP_009688911.1">
    <property type="nucleotide sequence ID" value="XM_009690616.1"/>
</dbReference>
<dbReference type="GO" id="GO:0000159">
    <property type="term" value="C:protein phosphatase type 2A complex"/>
    <property type="evidence" value="ECO:0007669"/>
    <property type="project" value="InterPro"/>
</dbReference>
<proteinExistence type="predicted"/>
<dbReference type="FunFam" id="1.25.10.10:FF:000331">
    <property type="entry name" value="Phosphoprotein phosphatase, putative"/>
    <property type="match status" value="1"/>
</dbReference>
<protein>
    <submittedName>
        <fullName evidence="3">Protein phosphatase 2A regulatory subunit B</fullName>
    </submittedName>
</protein>
<dbReference type="AlphaFoldDB" id="J7M4I8"/>
<feature type="compositionally biased region" description="Basic and acidic residues" evidence="1">
    <location>
        <begin position="1"/>
        <end position="13"/>
    </location>
</feature>
<gene>
    <name evidence="3" type="ORF">TOT_010000078</name>
</gene>
<dbReference type="GO" id="GO:0019888">
    <property type="term" value="F:protein phosphatase regulator activity"/>
    <property type="evidence" value="ECO:0007669"/>
    <property type="project" value="InterPro"/>
</dbReference>
<keyword evidence="4" id="KW-1185">Reference proteome</keyword>
<dbReference type="InterPro" id="IPR002554">
    <property type="entry name" value="PP2A_B56"/>
</dbReference>
<dbReference type="Gene3D" id="1.25.10.10">
    <property type="entry name" value="Leucine-rich Repeat Variant"/>
    <property type="match status" value="1"/>
</dbReference>
<dbReference type="Pfam" id="PF18590">
    <property type="entry name" value="IMP2_N"/>
    <property type="match status" value="1"/>
</dbReference>
<dbReference type="InterPro" id="IPR011989">
    <property type="entry name" value="ARM-like"/>
</dbReference>
<dbReference type="Pfam" id="PF01603">
    <property type="entry name" value="B56"/>
    <property type="match status" value="1"/>
</dbReference>
<sequence>MRLFRSSREKRSGSSDNEDSLSSHSHPDESPQKSLFRSMGHMFIRSPKRNNEHLQHRIGTPSSTLRLSDEIVGGGKTERRGWFSRLSDSSSMKCESVTSKSMESNSPNSLDDPYMVDNSVTSLSLSPLSLKGYDEENIDQTLDLQPMRGYSQWDRFRKEKTARSLSKDTIMLNDEVIQVGGRYNTAPFVSSSEESDFEIKHASGINVNNNPTFDNNLWFYEEEGNKEQKRVVKERNFFNIRSKFSNAHKTPQSKALKLTGAKSHKPGQKTDTLRTQESPTTEVQSQKIGSSITSKDHKVIKLTNEPTHENIEYELDHEYNKKIEDIFTMPLLQDTAPANRPELFQKKLIACQTVVDFDPRKQMQKAIELKRHILLEIIDYISTTRNCINERILQDVIDMLSSNVFRTLPQNPKKLHLYDAEEDEPTLEKSWPHLQIVYDVFLRVIVSNDVTSKMARNAIDKTFVLKLLDTLNSEDQRERDYLKTILHRIYGKIVPLRNFIRKAIENVFVHFVYDTEVHHGITELLEILGSIINGFAIPLKEEHKLYLRKALAPLHRPNSLKTYYQPLSYCMIQYINKDRTLSATILKCILTYWPTANSQKEILFLYELEDVLSLTELPEFNLVITPLMKRIKLCLCSMHFQVAERTLSMWNNERIVRLFNMTKSAIYPVLVPVLHENSNTHWNAAVRAGSFNICKLLSDSDPQLYNQSMEMFSQDQVIQEHAELWDKLESSLINKDHLEITTPLPPTRVIPHIRNRAYITVYVNRLAKMAELVEKLDANNMTEQAEGPATNRSKPESVNEEYTGARFKSKEHLEEEKHTAVTQTVIITKEPSKDFTNFKLMESNTPVCHLLYEDIDNGSFYLQWKPNSSEEFKSSVLMMVPEKTVPKFKLTQDGGRAAMSHKVAPDKMKFYSCMCQFLKLAKDYNSKFQLMPAWATVMPYKSDLYLHFNDNRVVKVDMEHATLDDVNCVAVVGTSTRLSIKMSREQFVTAVRNVGYALTF</sequence>
<dbReference type="OrthoDB" id="10264446at2759"/>
<evidence type="ECO:0000313" key="3">
    <source>
        <dbReference type="EMBL" id="BAM38610.1"/>
    </source>
</evidence>
<dbReference type="Proteomes" id="UP000003786">
    <property type="component" value="Chromosome 1"/>
</dbReference>
<dbReference type="PANTHER" id="PTHR10257">
    <property type="entry name" value="SERINE/THREONINE PROTEIN PHOSPHATASE 2A PP2A REGULATORY SUBUNIT B"/>
    <property type="match status" value="1"/>
</dbReference>
<dbReference type="PANTHER" id="PTHR10257:SF3">
    <property type="entry name" value="SERINE_THREONINE-PROTEIN PHOSPHATASE 2A 56 KDA REGULATORY SUBUNIT GAMMA ISOFORM"/>
    <property type="match status" value="1"/>
</dbReference>
<name>J7M4I8_THEOR</name>
<dbReference type="GeneID" id="20713044"/>
<evidence type="ECO:0000259" key="2">
    <source>
        <dbReference type="Pfam" id="PF18590"/>
    </source>
</evidence>
<dbReference type="InterPro" id="IPR040955">
    <property type="entry name" value="IMP2_N"/>
</dbReference>
<reference evidence="3 4" key="1">
    <citation type="journal article" date="2012" name="MBio">
        <title>Comparative genome analysis of three eukaryotic parasites with differing abilities to transform leukocytes reveals key mediators of Theileria-induced leukocyte transformation.</title>
        <authorList>
            <person name="Hayashida K."/>
            <person name="Hara Y."/>
            <person name="Abe T."/>
            <person name="Yamasaki C."/>
            <person name="Toyoda A."/>
            <person name="Kosuge T."/>
            <person name="Suzuki Y."/>
            <person name="Sato Y."/>
            <person name="Kawashima S."/>
            <person name="Katayama T."/>
            <person name="Wakaguri H."/>
            <person name="Inoue N."/>
            <person name="Homma K."/>
            <person name="Tada-Umezaki M."/>
            <person name="Yagi Y."/>
            <person name="Fujii Y."/>
            <person name="Habara T."/>
            <person name="Kanehisa M."/>
            <person name="Watanabe H."/>
            <person name="Ito K."/>
            <person name="Gojobori T."/>
            <person name="Sugawara H."/>
            <person name="Imanishi T."/>
            <person name="Weir W."/>
            <person name="Gardner M."/>
            <person name="Pain A."/>
            <person name="Shiels B."/>
            <person name="Hattori M."/>
            <person name="Nene V."/>
            <person name="Sugimoto C."/>
        </authorList>
    </citation>
    <scope>NUCLEOTIDE SEQUENCE [LARGE SCALE GENOMIC DNA]</scope>
    <source>
        <strain evidence="3 4">Shintoku</strain>
    </source>
</reference>
<dbReference type="EMBL" id="AP011946">
    <property type="protein sequence ID" value="BAM38610.1"/>
    <property type="molecule type" value="Genomic_DNA"/>
</dbReference>
<dbReference type="STRING" id="869250.J7M4I8"/>
<dbReference type="OMA" id="ENSNTHW"/>
<feature type="compositionally biased region" description="Polar residues" evidence="1">
    <location>
        <begin position="269"/>
        <end position="291"/>
    </location>
</feature>
<organism evidence="3 4">
    <name type="scientific">Theileria orientalis strain Shintoku</name>
    <dbReference type="NCBI Taxonomy" id="869250"/>
    <lineage>
        <taxon>Eukaryota</taxon>
        <taxon>Sar</taxon>
        <taxon>Alveolata</taxon>
        <taxon>Apicomplexa</taxon>
        <taxon>Aconoidasida</taxon>
        <taxon>Piroplasmida</taxon>
        <taxon>Theileriidae</taxon>
        <taxon>Theileria</taxon>
    </lineage>
</organism>
<dbReference type="SUPFAM" id="SSF48371">
    <property type="entry name" value="ARM repeat"/>
    <property type="match status" value="1"/>
</dbReference>
<dbReference type="KEGG" id="tot:TOT_010000078"/>
<evidence type="ECO:0000313" key="4">
    <source>
        <dbReference type="Proteomes" id="UP000003786"/>
    </source>
</evidence>
<feature type="domain" description="Immune mapped protein 2 N-terminal" evidence="2">
    <location>
        <begin position="846"/>
        <end position="931"/>
    </location>
</feature>
<dbReference type="eggNOG" id="KOG2085">
    <property type="taxonomic scope" value="Eukaryota"/>
</dbReference>
<feature type="region of interest" description="Disordered" evidence="1">
    <location>
        <begin position="1"/>
        <end position="71"/>
    </location>
</feature>
<feature type="region of interest" description="Disordered" evidence="1">
    <location>
        <begin position="248"/>
        <end position="291"/>
    </location>
</feature>
<accession>J7M4I8</accession>
<feature type="region of interest" description="Disordered" evidence="1">
    <location>
        <begin position="781"/>
        <end position="804"/>
    </location>
</feature>